<accession>A0A084EGJ7</accession>
<protein>
    <submittedName>
        <fullName evidence="1">Uncharacterized protein</fullName>
    </submittedName>
</protein>
<evidence type="ECO:0000313" key="1">
    <source>
        <dbReference type="EMBL" id="KEZ17089.1"/>
    </source>
</evidence>
<organism evidence="1 2">
    <name type="scientific">Mycoplasma capricolum subsp. capricolum 14232</name>
    <dbReference type="NCBI Taxonomy" id="1188238"/>
    <lineage>
        <taxon>Bacteria</taxon>
        <taxon>Bacillati</taxon>
        <taxon>Mycoplasmatota</taxon>
        <taxon>Mollicutes</taxon>
        <taxon>Mycoplasmataceae</taxon>
        <taxon>Mycoplasma</taxon>
    </lineage>
</organism>
<sequence length="146" mass="17801">MLITIIMKGINMKALSTKEKLKYLIINNWKVNSETNRNFEEWLLKNKNIYKVETNSSMNLQESYLEYHNFNTNFLRTACILEDFNVEIPKELKELKFKDIWKLLDSIWTYIQNEEETYQLDELNSIYDYSDNTLFFCFIYIIYIRV</sequence>
<evidence type="ECO:0000313" key="2">
    <source>
        <dbReference type="Proteomes" id="UP000028533"/>
    </source>
</evidence>
<reference evidence="1 2" key="1">
    <citation type="submission" date="2014-02" db="EMBL/GenBank/DDBJ databases">
        <title>Genome sequence of Mycoplasma capricolum subsp. capricolum strain 14232.</title>
        <authorList>
            <person name="Sirand-Pugnet P."/>
            <person name="Breton M."/>
            <person name="Dordet-Frisoni E."/>
            <person name="Baranowski E."/>
            <person name="Barre A."/>
            <person name="Couture C."/>
            <person name="Dupuy V."/>
            <person name="Gaurivaud P."/>
            <person name="Jacob D."/>
            <person name="Lemaitre C."/>
            <person name="Manso-Silvan L."/>
            <person name="Nikolski M."/>
            <person name="Nouvel L.-X."/>
            <person name="Poumarat F."/>
            <person name="Tardy F."/>
            <person name="Thebault P."/>
            <person name="Theil S."/>
            <person name="Citti C."/>
            <person name="Thiaucourt F."/>
            <person name="Blanchard A."/>
        </authorList>
    </citation>
    <scope>NUCLEOTIDE SEQUENCE [LARGE SCALE GENOMIC DNA]</scope>
    <source>
        <strain evidence="1 2">14232</strain>
    </source>
</reference>
<name>A0A084EGJ7_MYCCA</name>
<dbReference type="EMBL" id="JFDO01000035">
    <property type="protein sequence ID" value="KEZ17089.1"/>
    <property type="molecule type" value="Genomic_DNA"/>
</dbReference>
<dbReference type="Proteomes" id="UP000028533">
    <property type="component" value="Unassembled WGS sequence"/>
</dbReference>
<proteinExistence type="predicted"/>
<gene>
    <name evidence="1" type="ORF">MCAPa_8340</name>
</gene>
<comment type="caution">
    <text evidence="1">The sequence shown here is derived from an EMBL/GenBank/DDBJ whole genome shotgun (WGS) entry which is preliminary data.</text>
</comment>
<dbReference type="AlphaFoldDB" id="A0A084EGJ7"/>